<keyword evidence="2" id="KW-1185">Reference proteome</keyword>
<gene>
    <name evidence="1" type="ORF">GCM10008111_27120</name>
</gene>
<reference evidence="2" key="1">
    <citation type="journal article" date="2019" name="Int. J. Syst. Evol. Microbiol.">
        <title>The Global Catalogue of Microorganisms (GCM) 10K type strain sequencing project: providing services to taxonomists for standard genome sequencing and annotation.</title>
        <authorList>
            <consortium name="The Broad Institute Genomics Platform"/>
            <consortium name="The Broad Institute Genome Sequencing Center for Infectious Disease"/>
            <person name="Wu L."/>
            <person name="Ma J."/>
        </authorList>
    </citation>
    <scope>NUCLEOTIDE SEQUENCE [LARGE SCALE GENOMIC DNA]</scope>
    <source>
        <strain evidence="2">KCTC 23723</strain>
    </source>
</reference>
<accession>A0ABQ2WTM4</accession>
<proteinExistence type="predicted"/>
<protein>
    <submittedName>
        <fullName evidence="1">Uncharacterized protein</fullName>
    </submittedName>
</protein>
<dbReference type="EMBL" id="BMYR01000012">
    <property type="protein sequence ID" value="GGW69676.1"/>
    <property type="molecule type" value="Genomic_DNA"/>
</dbReference>
<name>A0ABQ2WTM4_9ALTE</name>
<organism evidence="1 2">
    <name type="scientific">Alishewanella tabrizica</name>
    <dbReference type="NCBI Taxonomy" id="671278"/>
    <lineage>
        <taxon>Bacteria</taxon>
        <taxon>Pseudomonadati</taxon>
        <taxon>Pseudomonadota</taxon>
        <taxon>Gammaproteobacteria</taxon>
        <taxon>Alteromonadales</taxon>
        <taxon>Alteromonadaceae</taxon>
        <taxon>Alishewanella</taxon>
    </lineage>
</organism>
<evidence type="ECO:0000313" key="2">
    <source>
        <dbReference type="Proteomes" id="UP000634667"/>
    </source>
</evidence>
<evidence type="ECO:0000313" key="1">
    <source>
        <dbReference type="EMBL" id="GGW69676.1"/>
    </source>
</evidence>
<dbReference type="RefSeq" id="WP_189483776.1">
    <property type="nucleotide sequence ID" value="NZ_BMYR01000012.1"/>
</dbReference>
<dbReference type="Proteomes" id="UP000634667">
    <property type="component" value="Unassembled WGS sequence"/>
</dbReference>
<comment type="caution">
    <text evidence="1">The sequence shown here is derived from an EMBL/GenBank/DDBJ whole genome shotgun (WGS) entry which is preliminary data.</text>
</comment>
<sequence length="83" mass="9416">MSAQNAYRSMTELPDLTLFKRFEGGAVYTQDHKGKYNVVIDESSIADLLSPEDLDDVELIKVLAFDTEQARLAYLAKRFDNNV</sequence>